<dbReference type="EMBL" id="JAXOGL010000001">
    <property type="protein sequence ID" value="MDZ5596675.1"/>
    <property type="molecule type" value="Genomic_DNA"/>
</dbReference>
<dbReference type="Proteomes" id="UP001290582">
    <property type="component" value="Unassembled WGS sequence"/>
</dbReference>
<name>A0A0H2PYK0_9ENTE</name>
<protein>
    <submittedName>
        <fullName evidence="3">CoA-binding protein</fullName>
    </submittedName>
</protein>
<dbReference type="InterPro" id="IPR036291">
    <property type="entry name" value="NAD(P)-bd_dom_sf"/>
</dbReference>
<dbReference type="PANTHER" id="PTHR33303:SF2">
    <property type="entry name" value="COA-BINDING DOMAIN-CONTAINING PROTEIN"/>
    <property type="match status" value="1"/>
</dbReference>
<dbReference type="EMBL" id="JABAFV010000001">
    <property type="protein sequence ID" value="NME48924.1"/>
    <property type="molecule type" value="Genomic_DNA"/>
</dbReference>
<sequence length="138" mass="15785">MQLNDTQLKNVLENSKNIAVIGLSANPEKTSHRIAAFLQEKGYRVFPVNPVLAGQEVLGEKVYASLAEVPEQIDIVDIFRRSEFLPDIAKEFVKTDAKVYWAQLGIENDEAAEILEKHHKAYIMNRCIKIEYQRLLED</sequence>
<evidence type="ECO:0000313" key="4">
    <source>
        <dbReference type="Proteomes" id="UP000588071"/>
    </source>
</evidence>
<dbReference type="InterPro" id="IPR003781">
    <property type="entry name" value="CoA-bd"/>
</dbReference>
<dbReference type="RefSeq" id="WP_016252319.1">
    <property type="nucleotide sequence ID" value="NZ_CP010059.1"/>
</dbReference>
<dbReference type="PANTHER" id="PTHR33303">
    <property type="entry name" value="CYTOPLASMIC PROTEIN-RELATED"/>
    <property type="match status" value="1"/>
</dbReference>
<comment type="caution">
    <text evidence="3">The sequence shown here is derived from an EMBL/GenBank/DDBJ whole genome shotgun (WGS) entry which is preliminary data.</text>
</comment>
<dbReference type="AlphaFoldDB" id="A0A0H2PYK0"/>
<dbReference type="Gene3D" id="3.40.50.720">
    <property type="entry name" value="NAD(P)-binding Rossmann-like Domain"/>
    <property type="match status" value="1"/>
</dbReference>
<reference evidence="3 4" key="1">
    <citation type="submission" date="2020-04" db="EMBL/GenBank/DDBJ databases">
        <authorList>
            <person name="Hitch T.C.A."/>
            <person name="Wylensek D."/>
            <person name="Clavel T."/>
        </authorList>
    </citation>
    <scope>NUCLEOTIDE SEQUENCE [LARGE SCALE GENOMIC DNA]</scope>
    <source>
        <strain evidence="3 4">WCA-380-WT-3C</strain>
    </source>
</reference>
<reference evidence="2" key="2">
    <citation type="submission" date="2023-12" db="EMBL/GenBank/DDBJ databases">
        <title>Molecular genomic analyses of Enterococcus cecorum from sepsis oubreaks in broilers.</title>
        <authorList>
            <person name="Rhoads D."/>
            <person name="Alrubaye A."/>
        </authorList>
    </citation>
    <scope>NUCLEOTIDE SEQUENCE</scope>
    <source>
        <strain evidence="2">1755</strain>
    </source>
</reference>
<dbReference type="SMART" id="SM00881">
    <property type="entry name" value="CoA_binding"/>
    <property type="match status" value="1"/>
</dbReference>
<evidence type="ECO:0000313" key="2">
    <source>
        <dbReference type="EMBL" id="MDZ5596675.1"/>
    </source>
</evidence>
<dbReference type="GeneID" id="60871822"/>
<accession>A0A0H2PYK0</accession>
<dbReference type="Proteomes" id="UP000588071">
    <property type="component" value="Unassembled WGS sequence"/>
</dbReference>
<evidence type="ECO:0000259" key="1">
    <source>
        <dbReference type="SMART" id="SM00881"/>
    </source>
</evidence>
<evidence type="ECO:0000313" key="3">
    <source>
        <dbReference type="EMBL" id="NME48924.1"/>
    </source>
</evidence>
<dbReference type="Pfam" id="PF13380">
    <property type="entry name" value="CoA_binding_2"/>
    <property type="match status" value="1"/>
</dbReference>
<gene>
    <name evidence="3" type="ORF">HF857_01395</name>
    <name evidence="2" type="ORF">U1294_00265</name>
</gene>
<feature type="domain" description="CoA-binding" evidence="1">
    <location>
        <begin position="12"/>
        <end position="106"/>
    </location>
</feature>
<organism evidence="3 4">
    <name type="scientific">Enterococcus cecorum</name>
    <dbReference type="NCBI Taxonomy" id="44008"/>
    <lineage>
        <taxon>Bacteria</taxon>
        <taxon>Bacillati</taxon>
        <taxon>Bacillota</taxon>
        <taxon>Bacilli</taxon>
        <taxon>Lactobacillales</taxon>
        <taxon>Enterococcaceae</taxon>
        <taxon>Enterococcus</taxon>
    </lineage>
</organism>
<dbReference type="SUPFAM" id="SSF51735">
    <property type="entry name" value="NAD(P)-binding Rossmann-fold domains"/>
    <property type="match status" value="1"/>
</dbReference>
<proteinExistence type="predicted"/>